<gene>
    <name evidence="1" type="ORF">J2Z19_002580</name>
</gene>
<evidence type="ECO:0000313" key="1">
    <source>
        <dbReference type="EMBL" id="MBP1872868.1"/>
    </source>
</evidence>
<name>A0ACC5SVN0_ENSAD</name>
<dbReference type="EMBL" id="JAGGJR010000003">
    <property type="protein sequence ID" value="MBP1872868.1"/>
    <property type="molecule type" value="Genomic_DNA"/>
</dbReference>
<comment type="caution">
    <text evidence="1">The sequence shown here is derived from an EMBL/GenBank/DDBJ whole genome shotgun (WGS) entry which is preliminary data.</text>
</comment>
<sequence length="392" mass="41146">MENFGDIFDRIGIIADDLTSAADGAGPFLERGHRPCIHRRTLATVETAILSVDTGSRGMSVTNAAGATRAAVSAFARDRTLYKTMDSTLRGHIRAEILAAFHASRRQRLVIAPAFPAAGRTTINAIQWLDGRPVADTIYAQDPAHPTRTSNIRDLVDPSLGVPALVTVEMSDAEVRKVASSNRIVIVDADSQEKLNGRVACLAQMGPALWVGSPGMAQALAVLTAAAASTAPATPMPSVRRVLVVVGSANRVSRGQTPALHAAGDAIATRASDITGETQIACLRAPASREADARNVLSTLVDEAYAVLQQHRFGAVIATGGETMDALLQRLSVKSFALIGELEPGFPMGYATRETGQPLVIALKAGGFGTPTTLLNAARHLVSAQNGHSTHD</sequence>
<evidence type="ECO:0000313" key="2">
    <source>
        <dbReference type="Proteomes" id="UP000823773"/>
    </source>
</evidence>
<proteinExistence type="predicted"/>
<organism evidence="1 2">
    <name type="scientific">Ensifer adhaerens</name>
    <name type="common">Sinorhizobium morelense</name>
    <dbReference type="NCBI Taxonomy" id="106592"/>
    <lineage>
        <taxon>Bacteria</taxon>
        <taxon>Pseudomonadati</taxon>
        <taxon>Pseudomonadota</taxon>
        <taxon>Alphaproteobacteria</taxon>
        <taxon>Hyphomicrobiales</taxon>
        <taxon>Rhizobiaceae</taxon>
        <taxon>Sinorhizobium/Ensifer group</taxon>
        <taxon>Ensifer</taxon>
    </lineage>
</organism>
<reference evidence="1" key="1">
    <citation type="submission" date="2021-03" db="EMBL/GenBank/DDBJ databases">
        <title>Genomic Encyclopedia of Type Strains, Phase IV (KMG-IV): sequencing the most valuable type-strain genomes for metagenomic binning, comparative biology and taxonomic classification.</title>
        <authorList>
            <person name="Goeker M."/>
        </authorList>
    </citation>
    <scope>NUCLEOTIDE SEQUENCE</scope>
    <source>
        <strain evidence="1">DSM 18131</strain>
    </source>
</reference>
<accession>A0ACC5SVN0</accession>
<dbReference type="Proteomes" id="UP000823773">
    <property type="component" value="Unassembled WGS sequence"/>
</dbReference>
<protein>
    <submittedName>
        <fullName evidence="1">Uncharacterized protein YgbK (DUF1537 family)</fullName>
    </submittedName>
</protein>
<keyword evidence="2" id="KW-1185">Reference proteome</keyword>